<evidence type="ECO:0000256" key="2">
    <source>
        <dbReference type="ARBA" id="ARBA00007495"/>
    </source>
</evidence>
<dbReference type="Pfam" id="PF00331">
    <property type="entry name" value="Glyco_hydro_10"/>
    <property type="match status" value="1"/>
</dbReference>
<dbReference type="GO" id="GO:0005509">
    <property type="term" value="F:calcium ion binding"/>
    <property type="evidence" value="ECO:0007669"/>
    <property type="project" value="InterPro"/>
</dbReference>
<sequence length="1055" mass="114211">MKPGLLYSAIFCASLGVSNVSQAAWLSVGSDVTSSVSRPTVDRVNRVYTSVVTVTNTSSEEMTGPFRLLITDSSIAVNGADGYTGDGVPYFLVEAGELAAGASTRVAVSFDLARRQLSFTPVLQQDNPLVGVYAEAEGGKSATLNYLGIDMQIQPGDPSYVTTAVNATAPPEDDSRVGELLVDFSQAGDYTLYARVRVGPDGFSDDSMYIPTTLGAVHDWQLVNGISGFAAPGEAGYSPDAIVEPGGQPNLTSFMWVAIPEGRYSVADDNSSAIFRYAGREDGLDIDSFVFAPAGVSYTVEQLEDGLPGVVLPPPETYTPEGPPLADGKSKFLGGVCCGNQRPNFEAYWNQVTAENAGKWGSVEAVRDQYNWSGLDEAYNLAKDNGFIYKHHVLVWGSQQPAWIDSLSPQEQLQEILEWYEAVNARYPAIDFIEVVNEFDNAPPDGGNGRPNYVDGLRLYAPEVTAEVEAFFIARGDSASTAAQKAQDYDWIVNAFQMARDIFPSSTQLMFNEYSVINSDTRTDKVIELANLLQSRGLIDAIGFQGHAFSTTGPLDTMLNNIDRMDTQTGLDIYLTELDVDGTDELTQLLEFQRLFPAFWQHPAIEGITVWGYLPGHWREAQGAILAYDTGVEKAALTWLKGYVRELAPQFEQPSVITIDETTEAGTLIADLESSDYMGNPHQSGDAVLWRILSGNDAGLFTLDPQNGEVRVAAALTPGLYNLYVQVSEGEYTSFARQVQIVVPGDDLPPQVVEYDFSDGAQGWRGDYGTSASVGYDAAIPAALLIPAWESRNVQEYIEEISLTDLNGAVLYYTLNVTQAQIDGGMTIQPYVQTGAPSYSRIYGSVVNPQAGENVIMFAPTENANGDLSIVERLGIQLNGPLSSGTEDYVELTHVRLEIPTTLPTAETITYDFVSDAEGLRGDYGTNASVLHRPAYEAVSLLPNDTSQTHNYILGVPVRDYTGAALTYTFAVTGMPGDGSVSVQGYIQTGAPNYARIYGAIEPLSVGTNQITFYPQPDGNGNIANIERIAIQLNGTFTADDANEILIERIDVDFP</sequence>
<evidence type="ECO:0000313" key="13">
    <source>
        <dbReference type="EMBL" id="SHH09535.1"/>
    </source>
</evidence>
<dbReference type="Gene3D" id="2.60.40.60">
    <property type="entry name" value="Cadherins"/>
    <property type="match status" value="1"/>
</dbReference>
<dbReference type="CDD" id="cd11304">
    <property type="entry name" value="Cadherin_repeat"/>
    <property type="match status" value="1"/>
</dbReference>
<gene>
    <name evidence="13" type="ORF">SAMN05216361_3756</name>
</gene>
<dbReference type="PROSITE" id="PS50268">
    <property type="entry name" value="CADHERIN_2"/>
    <property type="match status" value="1"/>
</dbReference>
<keyword evidence="14" id="KW-1185">Reference proteome</keyword>
<keyword evidence="9" id="KW-0624">Polysaccharide degradation</keyword>
<dbReference type="Proteomes" id="UP000184520">
    <property type="component" value="Unassembled WGS sequence"/>
</dbReference>
<evidence type="ECO:0000256" key="4">
    <source>
        <dbReference type="ARBA" id="ARBA00022651"/>
    </source>
</evidence>
<evidence type="ECO:0000256" key="9">
    <source>
        <dbReference type="ARBA" id="ARBA00023326"/>
    </source>
</evidence>
<dbReference type="PANTHER" id="PTHR31490:SF88">
    <property type="entry name" value="BETA-XYLANASE"/>
    <property type="match status" value="1"/>
</dbReference>
<dbReference type="SUPFAM" id="SSF49313">
    <property type="entry name" value="Cadherin-like"/>
    <property type="match status" value="1"/>
</dbReference>
<evidence type="ECO:0000256" key="8">
    <source>
        <dbReference type="ARBA" id="ARBA00023295"/>
    </source>
</evidence>
<evidence type="ECO:0000259" key="12">
    <source>
        <dbReference type="PROSITE" id="PS51760"/>
    </source>
</evidence>
<evidence type="ECO:0000256" key="7">
    <source>
        <dbReference type="ARBA" id="ARBA00023277"/>
    </source>
</evidence>
<dbReference type="EC" id="3.2.1.8" evidence="3"/>
<dbReference type="InterPro" id="IPR015919">
    <property type="entry name" value="Cadherin-like_sf"/>
</dbReference>
<dbReference type="InterPro" id="IPR002126">
    <property type="entry name" value="Cadherin-like_dom"/>
</dbReference>
<dbReference type="PANTHER" id="PTHR31490">
    <property type="entry name" value="GLYCOSYL HYDROLASE"/>
    <property type="match status" value="1"/>
</dbReference>
<organism evidence="13 14">
    <name type="scientific">Marisediminitalea aggregata</name>
    <dbReference type="NCBI Taxonomy" id="634436"/>
    <lineage>
        <taxon>Bacteria</taxon>
        <taxon>Pseudomonadati</taxon>
        <taxon>Pseudomonadota</taxon>
        <taxon>Gammaproteobacteria</taxon>
        <taxon>Alteromonadales</taxon>
        <taxon>Alteromonadaceae</taxon>
        <taxon>Marisediminitalea</taxon>
    </lineage>
</organism>
<dbReference type="InterPro" id="IPR001000">
    <property type="entry name" value="GH10_dom"/>
</dbReference>
<feature type="signal peptide" evidence="10">
    <location>
        <begin position="1"/>
        <end position="23"/>
    </location>
</feature>
<keyword evidence="4 13" id="KW-0858">Xylan degradation</keyword>
<dbReference type="GO" id="GO:0045493">
    <property type="term" value="P:xylan catabolic process"/>
    <property type="evidence" value="ECO:0007669"/>
    <property type="project" value="UniProtKB-KW"/>
</dbReference>
<evidence type="ECO:0000256" key="6">
    <source>
        <dbReference type="ARBA" id="ARBA00022801"/>
    </source>
</evidence>
<feature type="chain" id="PRO_5013359363" description="endo-1,4-beta-xylanase" evidence="10">
    <location>
        <begin position="24"/>
        <end position="1055"/>
    </location>
</feature>
<keyword evidence="5 10" id="KW-0732">Signal</keyword>
<dbReference type="SUPFAM" id="SSF51445">
    <property type="entry name" value="(Trans)glycosidases"/>
    <property type="match status" value="1"/>
</dbReference>
<evidence type="ECO:0000313" key="14">
    <source>
        <dbReference type="Proteomes" id="UP000184520"/>
    </source>
</evidence>
<comment type="catalytic activity">
    <reaction evidence="1">
        <text>Endohydrolysis of (1-&gt;4)-beta-D-xylosidic linkages in xylans.</text>
        <dbReference type="EC" id="3.2.1.8"/>
    </reaction>
</comment>
<evidence type="ECO:0000259" key="11">
    <source>
        <dbReference type="PROSITE" id="PS50268"/>
    </source>
</evidence>
<comment type="similarity">
    <text evidence="2">Belongs to the glycosyl hydrolase 10 (cellulase F) family.</text>
</comment>
<dbReference type="AlphaFoldDB" id="A0A1M5Q659"/>
<dbReference type="InterPro" id="IPR044846">
    <property type="entry name" value="GH10"/>
</dbReference>
<dbReference type="STRING" id="634436.SAMN05216361_3756"/>
<dbReference type="InterPro" id="IPR017853">
    <property type="entry name" value="GH"/>
</dbReference>
<keyword evidence="7" id="KW-0119">Carbohydrate metabolism</keyword>
<evidence type="ECO:0000256" key="3">
    <source>
        <dbReference type="ARBA" id="ARBA00012590"/>
    </source>
</evidence>
<dbReference type="RefSeq" id="WP_073324698.1">
    <property type="nucleotide sequence ID" value="NZ_FQWD01000006.1"/>
</dbReference>
<dbReference type="GO" id="GO:0007156">
    <property type="term" value="P:homophilic cell adhesion via plasma membrane adhesion molecules"/>
    <property type="evidence" value="ECO:0007669"/>
    <property type="project" value="InterPro"/>
</dbReference>
<dbReference type="GO" id="GO:0016020">
    <property type="term" value="C:membrane"/>
    <property type="evidence" value="ECO:0007669"/>
    <property type="project" value="InterPro"/>
</dbReference>
<dbReference type="PROSITE" id="PS51760">
    <property type="entry name" value="GH10_2"/>
    <property type="match status" value="1"/>
</dbReference>
<reference evidence="14" key="1">
    <citation type="submission" date="2016-11" db="EMBL/GenBank/DDBJ databases">
        <authorList>
            <person name="Varghese N."/>
            <person name="Submissions S."/>
        </authorList>
    </citation>
    <scope>NUCLEOTIDE SEQUENCE [LARGE SCALE GENOMIC DNA]</scope>
    <source>
        <strain evidence="14">CGMCC 1.8995</strain>
    </source>
</reference>
<protein>
    <recommendedName>
        <fullName evidence="3">endo-1,4-beta-xylanase</fullName>
        <ecNumber evidence="3">3.2.1.8</ecNumber>
    </recommendedName>
</protein>
<proteinExistence type="inferred from homology"/>
<dbReference type="Gene3D" id="2.60.120.260">
    <property type="entry name" value="Galactose-binding domain-like"/>
    <property type="match status" value="2"/>
</dbReference>
<feature type="domain" description="GH10" evidence="12">
    <location>
        <begin position="319"/>
        <end position="643"/>
    </location>
</feature>
<dbReference type="EMBL" id="FQWD01000006">
    <property type="protein sequence ID" value="SHH09535.1"/>
    <property type="molecule type" value="Genomic_DNA"/>
</dbReference>
<accession>A0A1M5Q659</accession>
<feature type="domain" description="Cadherin" evidence="11">
    <location>
        <begin position="651"/>
        <end position="752"/>
    </location>
</feature>
<keyword evidence="8 13" id="KW-0326">Glycosidase</keyword>
<name>A0A1M5Q659_9ALTE</name>
<dbReference type="Gene3D" id="3.20.20.80">
    <property type="entry name" value="Glycosidases"/>
    <property type="match status" value="1"/>
</dbReference>
<dbReference type="SMART" id="SM00633">
    <property type="entry name" value="Glyco_10"/>
    <property type="match status" value="1"/>
</dbReference>
<keyword evidence="6 13" id="KW-0378">Hydrolase</keyword>
<dbReference type="GO" id="GO:0031176">
    <property type="term" value="F:endo-1,4-beta-xylanase activity"/>
    <property type="evidence" value="ECO:0007669"/>
    <property type="project" value="UniProtKB-EC"/>
</dbReference>
<dbReference type="OrthoDB" id="4241492at2"/>
<evidence type="ECO:0000256" key="5">
    <source>
        <dbReference type="ARBA" id="ARBA00022729"/>
    </source>
</evidence>
<evidence type="ECO:0000256" key="1">
    <source>
        <dbReference type="ARBA" id="ARBA00000681"/>
    </source>
</evidence>
<evidence type="ECO:0000256" key="10">
    <source>
        <dbReference type="SAM" id="SignalP"/>
    </source>
</evidence>